<reference evidence="1" key="1">
    <citation type="submission" date="2020-02" db="EMBL/GenBank/DDBJ databases">
        <title>Draft genome sequence of Candidatus Afipia apatlaquensis IBT-C3, a potential strain for decolorization of textile dyes.</title>
        <authorList>
            <person name="Sanchez-Reyes A."/>
            <person name="Breton-Deval L."/>
            <person name="Mangelson H."/>
            <person name="Sanchez-Flores A."/>
        </authorList>
    </citation>
    <scope>NUCLEOTIDE SEQUENCE [LARGE SCALE GENOMIC DNA]</scope>
    <source>
        <strain evidence="1">IBT-C3</strain>
    </source>
</reference>
<gene>
    <name evidence="1" type="ORF">G4V63_01150</name>
</gene>
<organism evidence="1 2">
    <name type="scientific">Candidatus Afipia apatlaquensis</name>
    <dbReference type="NCBI Taxonomy" id="2712852"/>
    <lineage>
        <taxon>Bacteria</taxon>
        <taxon>Pseudomonadati</taxon>
        <taxon>Pseudomonadota</taxon>
        <taxon>Alphaproteobacteria</taxon>
        <taxon>Hyphomicrobiales</taxon>
        <taxon>Nitrobacteraceae</taxon>
        <taxon>Afipia</taxon>
    </lineage>
</organism>
<name>A0A7C9VHH4_9BRAD</name>
<dbReference type="AlphaFoldDB" id="A0A7C9VHH4"/>
<comment type="caution">
    <text evidence="1">The sequence shown here is derived from an EMBL/GenBank/DDBJ whole genome shotgun (WGS) entry which is preliminary data.</text>
</comment>
<dbReference type="Proteomes" id="UP000480266">
    <property type="component" value="Unassembled WGS sequence"/>
</dbReference>
<dbReference type="EMBL" id="JAAMRR010000059">
    <property type="protein sequence ID" value="NGX93892.1"/>
    <property type="molecule type" value="Genomic_DNA"/>
</dbReference>
<evidence type="ECO:0000313" key="1">
    <source>
        <dbReference type="EMBL" id="NGX93892.1"/>
    </source>
</evidence>
<sequence length="114" mass="13362">MQDHFLSKARLDIFRPFTGRHRAVFFEVVTELYERILGVNADYEIVLDRPTLNEIIVDALGKNRSLIFSAEDGEDELDDVVDDREYADKVRRRLKLFGVLEEYNDAASLKVLWR</sequence>
<protein>
    <submittedName>
        <fullName evidence="1">Uncharacterized protein</fullName>
    </submittedName>
</protein>
<keyword evidence="2" id="KW-1185">Reference proteome</keyword>
<proteinExistence type="predicted"/>
<accession>A0A7C9VHH4</accession>
<evidence type="ECO:0000313" key="2">
    <source>
        <dbReference type="Proteomes" id="UP000480266"/>
    </source>
</evidence>
<feature type="non-terminal residue" evidence="1">
    <location>
        <position position="114"/>
    </location>
</feature>